<dbReference type="PANTHER" id="PTHR44140">
    <property type="entry name" value="LD25575P"/>
    <property type="match status" value="1"/>
</dbReference>
<dbReference type="PROSITE" id="PS50076">
    <property type="entry name" value="DNAJ_2"/>
    <property type="match status" value="1"/>
</dbReference>
<evidence type="ECO:0000256" key="3">
    <source>
        <dbReference type="ARBA" id="ARBA00022824"/>
    </source>
</evidence>
<dbReference type="Gene3D" id="1.10.287.110">
    <property type="entry name" value="DnaJ domain"/>
    <property type="match status" value="1"/>
</dbReference>
<reference evidence="6" key="1">
    <citation type="submission" date="2020-11" db="EMBL/GenBank/DDBJ databases">
        <authorList>
            <person name="Tran Van P."/>
        </authorList>
    </citation>
    <scope>NUCLEOTIDE SEQUENCE</scope>
</reference>
<gene>
    <name evidence="6" type="ORF">TCEB3V08_LOCUS4153</name>
</gene>
<accession>A0A7R9CM29</accession>
<dbReference type="PRINTS" id="PR00625">
    <property type="entry name" value="JDOMAIN"/>
</dbReference>
<dbReference type="GO" id="GO:0051087">
    <property type="term" value="F:protein-folding chaperone binding"/>
    <property type="evidence" value="ECO:0007669"/>
    <property type="project" value="TreeGrafter"/>
</dbReference>
<comment type="subcellular location">
    <subcellularLocation>
        <location evidence="1">Endoplasmic reticulum</location>
    </subcellularLocation>
</comment>
<feature type="compositionally biased region" description="Low complexity" evidence="4">
    <location>
        <begin position="171"/>
        <end position="194"/>
    </location>
</feature>
<sequence>MGWVGLNIPRKVSGEKQSVLGVLAAIRDFQDALSLDENFGRAKEGLQRAQKLQKQSEKRDYYKILGVSRNANKKDIVKAYRKAAQKWHPDNFRGEEKKIAEKKFIDVAAAKEVLTDPGKSHLSCVLCEGVLIAVTVMSRPFLPERYQYRRGSSLTGEKTHWTPSPSKEVKASTPSNTNTSTTALSNSSSTSTDAAASVSVVIIRTSR</sequence>
<dbReference type="GO" id="GO:0005783">
    <property type="term" value="C:endoplasmic reticulum"/>
    <property type="evidence" value="ECO:0007669"/>
    <property type="project" value="UniProtKB-SubCell"/>
</dbReference>
<feature type="domain" description="J" evidence="5">
    <location>
        <begin position="60"/>
        <end position="119"/>
    </location>
</feature>
<dbReference type="Pfam" id="PF00226">
    <property type="entry name" value="DnaJ"/>
    <property type="match status" value="1"/>
</dbReference>
<protein>
    <recommendedName>
        <fullName evidence="5">J domain-containing protein</fullName>
    </recommendedName>
</protein>
<feature type="compositionally biased region" description="Polar residues" evidence="4">
    <location>
        <begin position="152"/>
        <end position="165"/>
    </location>
</feature>
<keyword evidence="3" id="KW-0256">Endoplasmic reticulum</keyword>
<proteinExistence type="predicted"/>
<dbReference type="CDD" id="cd06257">
    <property type="entry name" value="DnaJ"/>
    <property type="match status" value="1"/>
</dbReference>
<evidence type="ECO:0000256" key="4">
    <source>
        <dbReference type="SAM" id="MobiDB-lite"/>
    </source>
</evidence>
<dbReference type="PANTHER" id="PTHR44140:SF2">
    <property type="entry name" value="LD25575P"/>
    <property type="match status" value="1"/>
</dbReference>
<evidence type="ECO:0000256" key="1">
    <source>
        <dbReference type="ARBA" id="ARBA00004240"/>
    </source>
</evidence>
<dbReference type="GO" id="GO:0034975">
    <property type="term" value="P:protein folding in endoplasmic reticulum"/>
    <property type="evidence" value="ECO:0007669"/>
    <property type="project" value="TreeGrafter"/>
</dbReference>
<dbReference type="SUPFAM" id="SSF46565">
    <property type="entry name" value="Chaperone J-domain"/>
    <property type="match status" value="1"/>
</dbReference>
<evidence type="ECO:0000259" key="5">
    <source>
        <dbReference type="PROSITE" id="PS50076"/>
    </source>
</evidence>
<organism evidence="6">
    <name type="scientific">Timema cristinae</name>
    <name type="common">Walking stick</name>
    <dbReference type="NCBI Taxonomy" id="61476"/>
    <lineage>
        <taxon>Eukaryota</taxon>
        <taxon>Metazoa</taxon>
        <taxon>Ecdysozoa</taxon>
        <taxon>Arthropoda</taxon>
        <taxon>Hexapoda</taxon>
        <taxon>Insecta</taxon>
        <taxon>Pterygota</taxon>
        <taxon>Neoptera</taxon>
        <taxon>Polyneoptera</taxon>
        <taxon>Phasmatodea</taxon>
        <taxon>Timematodea</taxon>
        <taxon>Timematoidea</taxon>
        <taxon>Timematidae</taxon>
        <taxon>Timema</taxon>
    </lineage>
</organism>
<dbReference type="AlphaFoldDB" id="A0A7R9CM29"/>
<feature type="region of interest" description="Disordered" evidence="4">
    <location>
        <begin position="152"/>
        <end position="194"/>
    </location>
</feature>
<evidence type="ECO:0000313" key="6">
    <source>
        <dbReference type="EMBL" id="CAD7397583.1"/>
    </source>
</evidence>
<evidence type="ECO:0000256" key="2">
    <source>
        <dbReference type="ARBA" id="ARBA00022729"/>
    </source>
</evidence>
<dbReference type="GO" id="GO:0051787">
    <property type="term" value="F:misfolded protein binding"/>
    <property type="evidence" value="ECO:0007669"/>
    <property type="project" value="TreeGrafter"/>
</dbReference>
<dbReference type="EMBL" id="OC317539">
    <property type="protein sequence ID" value="CAD7397583.1"/>
    <property type="molecule type" value="Genomic_DNA"/>
</dbReference>
<name>A0A7R9CM29_TIMCR</name>
<dbReference type="SMART" id="SM00271">
    <property type="entry name" value="DnaJ"/>
    <property type="match status" value="1"/>
</dbReference>
<dbReference type="InterPro" id="IPR001623">
    <property type="entry name" value="DnaJ_domain"/>
</dbReference>
<dbReference type="InterPro" id="IPR036869">
    <property type="entry name" value="J_dom_sf"/>
</dbReference>
<keyword evidence="2" id="KW-0732">Signal</keyword>
<dbReference type="InterPro" id="IPR051727">
    <property type="entry name" value="DnaJ_C3_Co-chaperones"/>
</dbReference>